<evidence type="ECO:0000313" key="2">
    <source>
        <dbReference type="Proteomes" id="UP001241472"/>
    </source>
</evidence>
<keyword evidence="2" id="KW-1185">Reference proteome</keyword>
<proteinExistence type="predicted"/>
<organism evidence="1 2">
    <name type="scientific">Neorhizobium huautlense</name>
    <dbReference type="NCBI Taxonomy" id="67774"/>
    <lineage>
        <taxon>Bacteria</taxon>
        <taxon>Pseudomonadati</taxon>
        <taxon>Pseudomonadota</taxon>
        <taxon>Alphaproteobacteria</taxon>
        <taxon>Hyphomicrobiales</taxon>
        <taxon>Rhizobiaceae</taxon>
        <taxon>Rhizobium/Agrobacterium group</taxon>
        <taxon>Neorhizobium</taxon>
    </lineage>
</organism>
<evidence type="ECO:0000313" key="1">
    <source>
        <dbReference type="EMBL" id="MDP9836539.1"/>
    </source>
</evidence>
<reference evidence="1 2" key="1">
    <citation type="submission" date="2023-07" db="EMBL/GenBank/DDBJ databases">
        <title>Sorghum-associated microbial communities from plants grown in Nebraska, USA.</title>
        <authorList>
            <person name="Schachtman D."/>
        </authorList>
    </citation>
    <scope>NUCLEOTIDE SEQUENCE [LARGE SCALE GENOMIC DNA]</scope>
    <source>
        <strain evidence="1 2">DS1307</strain>
    </source>
</reference>
<name>A0ABT9PRP4_9HYPH</name>
<protein>
    <submittedName>
        <fullName evidence="1">Uncharacterized protein</fullName>
    </submittedName>
</protein>
<accession>A0ABT9PRP4</accession>
<gene>
    <name evidence="1" type="ORF">J2T09_001283</name>
</gene>
<comment type="caution">
    <text evidence="1">The sequence shown here is derived from an EMBL/GenBank/DDBJ whole genome shotgun (WGS) entry which is preliminary data.</text>
</comment>
<sequence>MQDTEKSTIMTAARAVRRANSTCMSCVREMVRAPARAAAGTGAIRHSSDCTLPPFVHARMTHRLQEAPGAQGALSMAA</sequence>
<dbReference type="Proteomes" id="UP001241472">
    <property type="component" value="Unassembled WGS sequence"/>
</dbReference>
<dbReference type="EMBL" id="JAUSRF010000003">
    <property type="protein sequence ID" value="MDP9836539.1"/>
    <property type="molecule type" value="Genomic_DNA"/>
</dbReference>